<organism evidence="2">
    <name type="scientific">Arthrobacter sp. K5</name>
    <dbReference type="NCBI Taxonomy" id="2839623"/>
    <lineage>
        <taxon>Bacteria</taxon>
        <taxon>Bacillati</taxon>
        <taxon>Actinomycetota</taxon>
        <taxon>Actinomycetes</taxon>
        <taxon>Micrococcales</taxon>
        <taxon>Micrococcaceae</taxon>
        <taxon>Arthrobacter</taxon>
    </lineage>
</organism>
<sequence>MAGMFELFIDAEASFRFQLTAPDGTVMAVSRPFPSKAAAVEGIAAVREYAGMGHVRELASAPVDRFLGSRPRTAVRPLPQRIPVKCQGMAG</sequence>
<feature type="domain" description="DUF1508" evidence="1">
    <location>
        <begin position="12"/>
        <end position="54"/>
    </location>
</feature>
<proteinExistence type="predicted"/>
<reference evidence="2" key="1">
    <citation type="submission" date="2024-06" db="EMBL/GenBank/DDBJ databases">
        <title>Biodegradation of dimethachlon by Arthrobacter sp. K5: mechanistic insights and ecological implications.</title>
        <authorList>
            <person name="Hu S."/>
            <person name="Lu P."/>
        </authorList>
    </citation>
    <scope>NUCLEOTIDE SEQUENCE</scope>
    <source>
        <strain evidence="2">K5</strain>
    </source>
</reference>
<name>A0AAU8EP31_9MICC</name>
<dbReference type="Pfam" id="PF07411">
    <property type="entry name" value="DUF1508"/>
    <property type="match status" value="1"/>
</dbReference>
<gene>
    <name evidence="2" type="ORF">ABRP34_17275</name>
</gene>
<evidence type="ECO:0000313" key="2">
    <source>
        <dbReference type="EMBL" id="XCH10562.1"/>
    </source>
</evidence>
<accession>A0AAU8EP31</accession>
<dbReference type="EMBL" id="CP159279">
    <property type="protein sequence ID" value="XCH10562.1"/>
    <property type="molecule type" value="Genomic_DNA"/>
</dbReference>
<dbReference type="InterPro" id="IPR036913">
    <property type="entry name" value="YegP-like_sf"/>
</dbReference>
<dbReference type="AlphaFoldDB" id="A0AAU8EP31"/>
<dbReference type="InterPro" id="IPR010879">
    <property type="entry name" value="DUF1508"/>
</dbReference>
<dbReference type="SUPFAM" id="SSF160113">
    <property type="entry name" value="YegP-like"/>
    <property type="match status" value="1"/>
</dbReference>
<protein>
    <submittedName>
        <fullName evidence="2">DUF1508 domain-containing protein</fullName>
    </submittedName>
</protein>
<dbReference type="Gene3D" id="2.30.29.80">
    <property type="match status" value="1"/>
</dbReference>
<dbReference type="RefSeq" id="WP_003799091.1">
    <property type="nucleotide sequence ID" value="NZ_CP159279.1"/>
</dbReference>
<evidence type="ECO:0000259" key="1">
    <source>
        <dbReference type="Pfam" id="PF07411"/>
    </source>
</evidence>